<dbReference type="EMBL" id="LN609475">
    <property type="protein sequence ID" value="CEF61696.1"/>
    <property type="molecule type" value="Genomic_DNA"/>
</dbReference>
<evidence type="ECO:0000313" key="1">
    <source>
        <dbReference type="EMBL" id="CEF61696.1"/>
    </source>
</evidence>
<dbReference type="WormBase" id="SRAE_0000080700">
    <property type="protein sequence ID" value="SRP06496"/>
    <property type="gene ID" value="WBGene00256567"/>
</dbReference>
<dbReference type="Proteomes" id="UP000035682">
    <property type="component" value="Unplaced"/>
</dbReference>
<evidence type="ECO:0000313" key="3">
    <source>
        <dbReference type="WBParaSite" id="SRAE_0000080700.1"/>
    </source>
</evidence>
<evidence type="ECO:0000313" key="2">
    <source>
        <dbReference type="Proteomes" id="UP000035682"/>
    </source>
</evidence>
<keyword evidence="2" id="KW-1185">Reference proteome</keyword>
<dbReference type="CTD" id="36374063"/>
<dbReference type="RefSeq" id="XP_024500903.1">
    <property type="nucleotide sequence ID" value="XM_024646757.1"/>
</dbReference>
<dbReference type="GeneID" id="36374063"/>
<feature type="non-terminal residue" evidence="1">
    <location>
        <position position="1"/>
    </location>
</feature>
<dbReference type="AlphaFoldDB" id="A0A090KWD4"/>
<organism evidence="1">
    <name type="scientific">Strongyloides ratti</name>
    <name type="common">Parasitic roundworm</name>
    <dbReference type="NCBI Taxonomy" id="34506"/>
    <lineage>
        <taxon>Eukaryota</taxon>
        <taxon>Metazoa</taxon>
        <taxon>Ecdysozoa</taxon>
        <taxon>Nematoda</taxon>
        <taxon>Chromadorea</taxon>
        <taxon>Rhabditida</taxon>
        <taxon>Tylenchina</taxon>
        <taxon>Panagrolaimomorpha</taxon>
        <taxon>Strongyloidoidea</taxon>
        <taxon>Strongyloididae</taxon>
        <taxon>Strongyloides</taxon>
    </lineage>
</organism>
<evidence type="ECO:0000313" key="4">
    <source>
        <dbReference type="WormBase" id="SRAE_0000080700"/>
    </source>
</evidence>
<sequence length="59" mass="6919">SFLSRFNFKDLNVKRKRGLPFGATIELAEKIYNINQRSKLEPVTKKYKDPSDPKSYGRK</sequence>
<accession>A0A090KWD4</accession>
<accession>A0A7I5WBK5</accession>
<reference evidence="3" key="3">
    <citation type="submission" date="2020-12" db="UniProtKB">
        <authorList>
            <consortium name="WormBaseParasite"/>
        </authorList>
    </citation>
    <scope>IDENTIFICATION</scope>
</reference>
<reference evidence="2" key="1">
    <citation type="submission" date="2014-09" db="EMBL/GenBank/DDBJ databases">
        <authorList>
            <person name="Martin A.A."/>
        </authorList>
    </citation>
    <scope>NUCLEOTIDE SEQUENCE</scope>
    <source>
        <strain evidence="2">ED321</strain>
    </source>
</reference>
<gene>
    <name evidence="1 3 4" type="ORF">SRAE_0000080700</name>
</gene>
<dbReference type="WBParaSite" id="SRAE_0000080700.1">
    <property type="protein sequence ID" value="SRAE_0000080700.1"/>
    <property type="gene ID" value="WBGene00256567"/>
</dbReference>
<name>A0A090KWD4_STRRB</name>
<reference evidence="1" key="2">
    <citation type="submission" date="2014-09" db="EMBL/GenBank/DDBJ databases">
        <authorList>
            <person name="Aslett A.Martin."/>
        </authorList>
    </citation>
    <scope>NUCLEOTIDE SEQUENCE</scope>
    <source>
        <strain evidence="1">ED321 Heterogonic</strain>
    </source>
</reference>
<protein>
    <submittedName>
        <fullName evidence="1 3">Uncharacterized protein</fullName>
    </submittedName>
</protein>
<proteinExistence type="predicted"/>